<dbReference type="PROSITE" id="PS50013">
    <property type="entry name" value="CHROMO_2"/>
    <property type="match status" value="1"/>
</dbReference>
<organism evidence="3 4">
    <name type="scientific">Phytophthora lilii</name>
    <dbReference type="NCBI Taxonomy" id="2077276"/>
    <lineage>
        <taxon>Eukaryota</taxon>
        <taxon>Sar</taxon>
        <taxon>Stramenopiles</taxon>
        <taxon>Oomycota</taxon>
        <taxon>Peronosporomycetes</taxon>
        <taxon>Peronosporales</taxon>
        <taxon>Peronosporaceae</taxon>
        <taxon>Phytophthora</taxon>
    </lineage>
</organism>
<reference evidence="3" key="1">
    <citation type="submission" date="2023-04" db="EMBL/GenBank/DDBJ databases">
        <title>Phytophthora lilii NBRC 32176.</title>
        <authorList>
            <person name="Ichikawa N."/>
            <person name="Sato H."/>
            <person name="Tonouchi N."/>
        </authorList>
    </citation>
    <scope>NUCLEOTIDE SEQUENCE</scope>
    <source>
        <strain evidence="3">NBRC 32176</strain>
    </source>
</reference>
<dbReference type="InterPro" id="IPR000953">
    <property type="entry name" value="Chromo/chromo_shadow_dom"/>
</dbReference>
<evidence type="ECO:0000313" key="3">
    <source>
        <dbReference type="EMBL" id="GMF12049.1"/>
    </source>
</evidence>
<dbReference type="SUPFAM" id="SSF53098">
    <property type="entry name" value="Ribonuclease H-like"/>
    <property type="match status" value="1"/>
</dbReference>
<dbReference type="Proteomes" id="UP001165083">
    <property type="component" value="Unassembled WGS sequence"/>
</dbReference>
<dbReference type="Gene3D" id="2.40.50.40">
    <property type="match status" value="1"/>
</dbReference>
<keyword evidence="4" id="KW-1185">Reference proteome</keyword>
<dbReference type="PANTHER" id="PTHR46585">
    <property type="entry name" value="INTEGRASE CORE DOMAIN CONTAINING PROTEIN"/>
    <property type="match status" value="1"/>
</dbReference>
<accession>A0A9W6TF40</accession>
<dbReference type="InterPro" id="IPR016197">
    <property type="entry name" value="Chromo-like_dom_sf"/>
</dbReference>
<proteinExistence type="predicted"/>
<dbReference type="InterPro" id="IPR012337">
    <property type="entry name" value="RNaseH-like_sf"/>
</dbReference>
<dbReference type="Gene3D" id="3.30.420.10">
    <property type="entry name" value="Ribonuclease H-like superfamily/Ribonuclease H"/>
    <property type="match status" value="1"/>
</dbReference>
<gene>
    <name evidence="3" type="ORF">Plil01_000270500</name>
</gene>
<dbReference type="SUPFAM" id="SSF54160">
    <property type="entry name" value="Chromo domain-like"/>
    <property type="match status" value="1"/>
</dbReference>
<dbReference type="CDD" id="cd00024">
    <property type="entry name" value="CD_CSD"/>
    <property type="match status" value="1"/>
</dbReference>
<dbReference type="PANTHER" id="PTHR46585:SF1">
    <property type="entry name" value="CHROMO DOMAIN-CONTAINING PROTEIN"/>
    <property type="match status" value="1"/>
</dbReference>
<dbReference type="OrthoDB" id="6621683at2759"/>
<feature type="domain" description="Chromo" evidence="1">
    <location>
        <begin position="284"/>
        <end position="344"/>
    </location>
</feature>
<dbReference type="AlphaFoldDB" id="A0A9W6TF40"/>
<dbReference type="EMBL" id="BSXW01000102">
    <property type="protein sequence ID" value="GMF12049.1"/>
    <property type="molecule type" value="Genomic_DNA"/>
</dbReference>
<dbReference type="InterPro" id="IPR036397">
    <property type="entry name" value="RNaseH_sf"/>
</dbReference>
<evidence type="ECO:0000313" key="4">
    <source>
        <dbReference type="Proteomes" id="UP001165083"/>
    </source>
</evidence>
<comment type="caution">
    <text evidence="3">The sequence shown here is derived from an EMBL/GenBank/DDBJ whole genome shotgun (WGS) entry which is preliminary data.</text>
</comment>
<dbReference type="GO" id="GO:0015074">
    <property type="term" value="P:DNA integration"/>
    <property type="evidence" value="ECO:0007669"/>
    <property type="project" value="InterPro"/>
</dbReference>
<feature type="domain" description="Integrase catalytic" evidence="2">
    <location>
        <begin position="124"/>
        <end position="271"/>
    </location>
</feature>
<sequence>MDTDSAYIAFSCDNPFQDLANFDRRTPGLFKDEWSGDAMVSLSSKNYICYLPDETYKVKVSAKGVQQGRGRNEDVLNPDGFETVVRDRITLQDNVKNVKDWYASQIDIQRFQEQKKRFDGFKIASHNPNSWQMDLAFWEKRPILTAININSRLGYALLPNKTAAAVLSGIKTFVRLNTVNILTSDNGSEFMNAQAQAFFKSKTIDHFNNEPGDHGTMGKIERFNRTFKQRLTKISPKKITHKLVSDIIENYNSTFLQSIGMTPNEAKDKVMESELKHNQRKDIIEAKKILDYKSMRSGKFKYLVQWVSNEPDSWEPQDNLRLQKRQDLLERVKRRVRQANAKRDMYAGASWASDVANSITTLPKKNTQSTQTDISVGTDEEIPPEVKQTMNSLIDRVIAQSDLRKKV</sequence>
<dbReference type="GO" id="GO:0003676">
    <property type="term" value="F:nucleic acid binding"/>
    <property type="evidence" value="ECO:0007669"/>
    <property type="project" value="InterPro"/>
</dbReference>
<evidence type="ECO:0000259" key="2">
    <source>
        <dbReference type="PROSITE" id="PS50994"/>
    </source>
</evidence>
<name>A0A9W6TF40_9STRA</name>
<dbReference type="PROSITE" id="PS50994">
    <property type="entry name" value="INTEGRASE"/>
    <property type="match status" value="1"/>
</dbReference>
<evidence type="ECO:0000259" key="1">
    <source>
        <dbReference type="PROSITE" id="PS50013"/>
    </source>
</evidence>
<protein>
    <submittedName>
        <fullName evidence="3">Unnamed protein product</fullName>
    </submittedName>
</protein>
<dbReference type="InterPro" id="IPR001584">
    <property type="entry name" value="Integrase_cat-core"/>
</dbReference>